<name>X5A589_9BACL</name>
<sequence length="308" mass="35744">MDQKITALIAAHLYDDAFYKTTGINPIINYSEVLQKHGEKILESLNKHLQDGLVLFDSSLQLIETIYKTFESDAKSNHENITFLVLSSKIFSLMLGMRSVLFSGSSDSYKCLLRPLLESFDTFYTSLINPDFSKEYGNTTEVYDNNDFWYRKGKGNKIRKYIHQLYRVLGADDEFVAEFDNRREYQQRFLSESLHSSFNAAFSTHFTFNLDGELKHMYGDVSIAYPALLLETIDEISNFGYILNALCQDDELLSLSFIQSFRENVLFNYYCDRFALLYQTYRPQLAELKENTNAIFRDMANELNNTSS</sequence>
<protein>
    <submittedName>
        <fullName evidence="1">Uncharacterized protein</fullName>
    </submittedName>
</protein>
<reference evidence="1 2" key="1">
    <citation type="journal article" date="2014" name="PLoS Genet.">
        <title>Comparative Genomic Analysis of N2-Fixing and Non-N2-Fixing Paenibacillus spp.: Organization, Evolution and Expression of the Nitrogen Fixation Genes.</title>
        <authorList>
            <person name="Xie J.B."/>
            <person name="Du Z."/>
            <person name="Bai L."/>
            <person name="Tian C."/>
            <person name="Zhang Y."/>
            <person name="Xie J.Y."/>
            <person name="Wang T."/>
            <person name="Liu X."/>
            <person name="Chen X."/>
            <person name="Cheng Q."/>
            <person name="Chen S."/>
            <person name="Li J."/>
        </authorList>
    </citation>
    <scope>NUCLEOTIDE SEQUENCE [LARGE SCALE GENOMIC DNA]</scope>
    <source>
        <strain evidence="1 2">T27</strain>
    </source>
</reference>
<evidence type="ECO:0000313" key="2">
    <source>
        <dbReference type="Proteomes" id="UP000019772"/>
    </source>
</evidence>
<dbReference type="HOGENOM" id="CLU_902673_0_0_9"/>
<gene>
    <name evidence="1" type="ORF">PSAB_20390</name>
</gene>
<organism evidence="1 2">
    <name type="scientific">Paenibacillus sabinae T27</name>
    <dbReference type="NCBI Taxonomy" id="1268072"/>
    <lineage>
        <taxon>Bacteria</taxon>
        <taxon>Bacillati</taxon>
        <taxon>Bacillota</taxon>
        <taxon>Bacilli</taxon>
        <taxon>Bacillales</taxon>
        <taxon>Paenibacillaceae</taxon>
        <taxon>Paenibacillus</taxon>
    </lineage>
</organism>
<dbReference type="OrthoDB" id="3034979at2"/>
<evidence type="ECO:0000313" key="1">
    <source>
        <dbReference type="EMBL" id="AHV98969.1"/>
    </source>
</evidence>
<dbReference type="KEGG" id="psab:PSAB_20390"/>
<proteinExistence type="predicted"/>
<dbReference type="PATRIC" id="fig|1268072.3.peg.4200"/>
<dbReference type="RefSeq" id="WP_025336433.1">
    <property type="nucleotide sequence ID" value="NZ_CP004078.1"/>
</dbReference>
<accession>X5A589</accession>
<dbReference type="AlphaFoldDB" id="X5A589"/>
<dbReference type="Proteomes" id="UP000019772">
    <property type="component" value="Chromosome"/>
</dbReference>
<keyword evidence="2" id="KW-1185">Reference proteome</keyword>
<dbReference type="EMBL" id="CP004078">
    <property type="protein sequence ID" value="AHV98969.1"/>
    <property type="molecule type" value="Genomic_DNA"/>
</dbReference>
<dbReference type="eggNOG" id="ENOG50308E1">
    <property type="taxonomic scope" value="Bacteria"/>
</dbReference>